<sequence>MTKLVKLFFGLAFSLTLVFYAGGVALADSKLVGFSPNPLEFATDSANKEIVTATVSPAPASALTVKLVANGKVTLGKTTLSFSPTDTTDTFGVTPASGLKSGDIVIITAEGKIGAVTYKGTLEAAIGVVAHPNPNAGKIDWNKVPGTTITDLNVFLNKAITGALWVIALVAFAGLIAAGFMYITAGGDAAKAEKARKTIIWSIVGVILASISYTLLLTAAQFRGIDYTAIPQETSDSGSTADDGSATTGSGVGLTVSDTAGTNFADVIPLDQTTQLSYPLEIVLNSAPAGTVTVELITQGNLPLTLAGSSTMTFDETSWSTPQSFGVSYAGDGQPGQAGQVLIKGSDGSRQTIRFEVPNV</sequence>
<comment type="caution">
    <text evidence="2">The sequence shown here is derived from an EMBL/GenBank/DDBJ whole genome shotgun (WGS) entry which is preliminary data.</text>
</comment>
<reference evidence="2 3" key="1">
    <citation type="journal article" date="2016" name="Nat. Commun.">
        <title>Thousands of microbial genomes shed light on interconnected biogeochemical processes in an aquifer system.</title>
        <authorList>
            <person name="Anantharaman K."/>
            <person name="Brown C.T."/>
            <person name="Hug L.A."/>
            <person name="Sharon I."/>
            <person name="Castelle C.J."/>
            <person name="Probst A.J."/>
            <person name="Thomas B.C."/>
            <person name="Singh A."/>
            <person name="Wilkins M.J."/>
            <person name="Karaoz U."/>
            <person name="Brodie E.L."/>
            <person name="Williams K.H."/>
            <person name="Hubbard S.S."/>
            <person name="Banfield J.F."/>
        </authorList>
    </citation>
    <scope>NUCLEOTIDE SEQUENCE [LARGE SCALE GENOMIC DNA]</scope>
</reference>
<feature type="transmembrane region" description="Helical" evidence="1">
    <location>
        <begin position="199"/>
        <end position="222"/>
    </location>
</feature>
<feature type="transmembrane region" description="Helical" evidence="1">
    <location>
        <begin position="163"/>
        <end position="187"/>
    </location>
</feature>
<dbReference type="EMBL" id="MEZX01000002">
    <property type="protein sequence ID" value="OGD64534.1"/>
    <property type="molecule type" value="Genomic_DNA"/>
</dbReference>
<proteinExistence type="predicted"/>
<dbReference type="Proteomes" id="UP000177481">
    <property type="component" value="Unassembled WGS sequence"/>
</dbReference>
<accession>A0A1F5EBE4</accession>
<keyword evidence="1" id="KW-0812">Transmembrane</keyword>
<name>A0A1F5EBE4_9BACT</name>
<evidence type="ECO:0000256" key="1">
    <source>
        <dbReference type="SAM" id="Phobius"/>
    </source>
</evidence>
<gene>
    <name evidence="2" type="ORF">A3A71_00555</name>
</gene>
<evidence type="ECO:0000313" key="2">
    <source>
        <dbReference type="EMBL" id="OGD64534.1"/>
    </source>
</evidence>
<organism evidence="2 3">
    <name type="scientific">Candidatus Berkelbacteria bacterium RIFCSPLOWO2_01_FULL_50_28</name>
    <dbReference type="NCBI Taxonomy" id="1797471"/>
    <lineage>
        <taxon>Bacteria</taxon>
        <taxon>Candidatus Berkelbacteria</taxon>
    </lineage>
</organism>
<dbReference type="STRING" id="1797471.A3A71_00555"/>
<protein>
    <submittedName>
        <fullName evidence="2">Uncharacterized protein</fullName>
    </submittedName>
</protein>
<evidence type="ECO:0000313" key="3">
    <source>
        <dbReference type="Proteomes" id="UP000177481"/>
    </source>
</evidence>
<keyword evidence="1" id="KW-0472">Membrane</keyword>
<dbReference type="AlphaFoldDB" id="A0A1F5EBE4"/>
<keyword evidence="1" id="KW-1133">Transmembrane helix</keyword>